<feature type="domain" description="Inner membrane protein YejM N-terminal" evidence="2">
    <location>
        <begin position="9"/>
        <end position="247"/>
    </location>
</feature>
<dbReference type="OrthoDB" id="236686at2"/>
<comment type="caution">
    <text evidence="3">The sequence shown here is derived from an EMBL/GenBank/DDBJ whole genome shotgun (WGS) entry which is preliminary data.</text>
</comment>
<feature type="transmembrane region" description="Helical" evidence="1">
    <location>
        <begin position="132"/>
        <end position="156"/>
    </location>
</feature>
<dbReference type="InterPro" id="IPR024588">
    <property type="entry name" value="YejM_N"/>
</dbReference>
<dbReference type="EMBL" id="NKHF01000101">
    <property type="protein sequence ID" value="PCK29864.1"/>
    <property type="molecule type" value="Genomic_DNA"/>
</dbReference>
<evidence type="ECO:0000259" key="2">
    <source>
        <dbReference type="Pfam" id="PF11893"/>
    </source>
</evidence>
<keyword evidence="1" id="KW-0812">Transmembrane</keyword>
<sequence length="503" mass="55616">MNLTPHSPFSSKASQLLSWGHWFTFANIGLVLLISLVYLFADKSPSTFVGWFYMLITWISHTSFITFCAFVLTIFPLSLIFPYPRHIRGMAAFIATLGIVVLTVDAFVYLQLGYHINPSSLPDIFVLLWETLVGSSVFNLIVTLLILALILTFELLAGNYAWRHLAELKSYTFPRYATGTIVTCFALSHSLHIWADANAFFDITKQDNVLPLSYPTTAKSLLARHDLLDIERYEEAHALDVSSAHSKYKAPVVSYSCQAEPQTNLTIYAFSSEGAYQQASIKALKTESNKVFQLDSVLRAGNSSDALFSLIYGLPSYYKESVLLQQQIPVWSVNNALLSVELNNEFSFIPATDSGNLTILDATRHTEIDLTKPFVAIDVSPQKSTILTSSAITNVALFAKATGLIQPHDITFTALSSVLGCDALAQQSMLASNIKTRSHAEGVNFTQGVLIAYKKDKITLVNQDGSFKQMSAKEGFVLNGNLDIPFLIQSIKTLKKFTAPEAQ</sequence>
<evidence type="ECO:0000313" key="3">
    <source>
        <dbReference type="EMBL" id="PCK29864.1"/>
    </source>
</evidence>
<feature type="transmembrane region" description="Helical" evidence="1">
    <location>
        <begin position="176"/>
        <end position="195"/>
    </location>
</feature>
<dbReference type="RefSeq" id="WP_099643821.1">
    <property type="nucleotide sequence ID" value="NZ_NKHF01000101.1"/>
</dbReference>
<dbReference type="Pfam" id="PF11893">
    <property type="entry name" value="DUF3413"/>
    <property type="match status" value="1"/>
</dbReference>
<gene>
    <name evidence="3" type="ORF">CEX98_20290</name>
</gene>
<keyword evidence="1" id="KW-0472">Membrane</keyword>
<evidence type="ECO:0000256" key="1">
    <source>
        <dbReference type="SAM" id="Phobius"/>
    </source>
</evidence>
<keyword evidence="1" id="KW-1133">Transmembrane helix</keyword>
<name>A0A2A5JK99_PSEO7</name>
<keyword evidence="4" id="KW-1185">Reference proteome</keyword>
<feature type="transmembrane region" description="Helical" evidence="1">
    <location>
        <begin position="53"/>
        <end position="79"/>
    </location>
</feature>
<organism evidence="3 4">
    <name type="scientific">Pseudoalteromonas piscicida</name>
    <dbReference type="NCBI Taxonomy" id="43662"/>
    <lineage>
        <taxon>Bacteria</taxon>
        <taxon>Pseudomonadati</taxon>
        <taxon>Pseudomonadota</taxon>
        <taxon>Gammaproteobacteria</taxon>
        <taxon>Alteromonadales</taxon>
        <taxon>Pseudoalteromonadaceae</taxon>
        <taxon>Pseudoalteromonas</taxon>
    </lineage>
</organism>
<reference evidence="4" key="1">
    <citation type="journal article" date="2019" name="Genome Announc.">
        <title>Draft Genome Sequence of Pseudoalteromonas piscicida Strain 36Y ROTHPW, an Hypersaline Seawater Isolate from the South Coast of Sonora, Mexico.</title>
        <authorList>
            <person name="Sanchez-Diaz R."/>
            <person name="Molina-Garza Z.J."/>
            <person name="Cruz-Suarez L.E."/>
            <person name="Selvin J."/>
            <person name="Kiran G.S."/>
            <person name="Ibarra-Gamez J.C."/>
            <person name="Gomez-Gil B."/>
            <person name="Galaviz-Silva L."/>
        </authorList>
    </citation>
    <scope>NUCLEOTIDE SEQUENCE [LARGE SCALE GENOMIC DNA]</scope>
    <source>
        <strain evidence="4">36Y_RITHPW</strain>
    </source>
</reference>
<dbReference type="Proteomes" id="UP000228621">
    <property type="component" value="Unassembled WGS sequence"/>
</dbReference>
<feature type="transmembrane region" description="Helical" evidence="1">
    <location>
        <begin position="21"/>
        <end position="41"/>
    </location>
</feature>
<accession>A0A2A5JK99</accession>
<dbReference type="AlphaFoldDB" id="A0A2A5JK99"/>
<protein>
    <submittedName>
        <fullName evidence="3">Sulfatase</fullName>
    </submittedName>
</protein>
<feature type="transmembrane region" description="Helical" evidence="1">
    <location>
        <begin position="91"/>
        <end position="112"/>
    </location>
</feature>
<proteinExistence type="predicted"/>
<evidence type="ECO:0000313" key="4">
    <source>
        <dbReference type="Proteomes" id="UP000228621"/>
    </source>
</evidence>